<gene>
    <name evidence="1" type="ORF">RUM43_012975</name>
</gene>
<evidence type="ECO:0000313" key="2">
    <source>
        <dbReference type="Proteomes" id="UP001372834"/>
    </source>
</evidence>
<dbReference type="AlphaFoldDB" id="A0AAN8NRB3"/>
<organism evidence="1 2">
    <name type="scientific">Polyplax serrata</name>
    <name type="common">Common mouse louse</name>
    <dbReference type="NCBI Taxonomy" id="468196"/>
    <lineage>
        <taxon>Eukaryota</taxon>
        <taxon>Metazoa</taxon>
        <taxon>Ecdysozoa</taxon>
        <taxon>Arthropoda</taxon>
        <taxon>Hexapoda</taxon>
        <taxon>Insecta</taxon>
        <taxon>Pterygota</taxon>
        <taxon>Neoptera</taxon>
        <taxon>Paraneoptera</taxon>
        <taxon>Psocodea</taxon>
        <taxon>Troctomorpha</taxon>
        <taxon>Phthiraptera</taxon>
        <taxon>Anoplura</taxon>
        <taxon>Polyplacidae</taxon>
        <taxon>Polyplax</taxon>
    </lineage>
</organism>
<protein>
    <submittedName>
        <fullName evidence="1">Uncharacterized protein</fullName>
    </submittedName>
</protein>
<accession>A0AAN8NRB3</accession>
<proteinExistence type="predicted"/>
<evidence type="ECO:0000313" key="1">
    <source>
        <dbReference type="EMBL" id="KAK6618584.1"/>
    </source>
</evidence>
<dbReference type="Proteomes" id="UP001372834">
    <property type="component" value="Unassembled WGS sequence"/>
</dbReference>
<name>A0AAN8NRB3_POLSC</name>
<reference evidence="1 2" key="1">
    <citation type="submission" date="2023-10" db="EMBL/GenBank/DDBJ databases">
        <title>Genomes of two closely related lineages of the louse Polyplax serrata with different host specificities.</title>
        <authorList>
            <person name="Martinu J."/>
            <person name="Tarabai H."/>
            <person name="Stefka J."/>
            <person name="Hypsa V."/>
        </authorList>
    </citation>
    <scope>NUCLEOTIDE SEQUENCE [LARGE SCALE GENOMIC DNA]</scope>
    <source>
        <strain evidence="1">HR10_N</strain>
    </source>
</reference>
<comment type="caution">
    <text evidence="1">The sequence shown here is derived from an EMBL/GenBank/DDBJ whole genome shotgun (WGS) entry which is preliminary data.</text>
</comment>
<dbReference type="EMBL" id="JAWJWE010000041">
    <property type="protein sequence ID" value="KAK6618584.1"/>
    <property type="molecule type" value="Genomic_DNA"/>
</dbReference>
<sequence length="110" mass="12833">MRTVSLYRNNAFMTPNVFEDEGKYKTQLKFYVQLRRKANARTDREGLREMRIDKENFIKDQKGDKNLVCGISQIRKVEGAKWSLRITSRQNTEEDEKVAAADGEWAGEIT</sequence>